<evidence type="ECO:0000313" key="2">
    <source>
        <dbReference type="Proteomes" id="UP000001822"/>
    </source>
</evidence>
<dbReference type="Proteomes" id="UP000001822">
    <property type="component" value="Chromosome"/>
</dbReference>
<dbReference type="RefSeq" id="WP_011586805.1">
    <property type="nucleotide sequence ID" value="NC_008255.1"/>
</dbReference>
<proteinExistence type="predicted"/>
<keyword evidence="2" id="KW-1185">Reference proteome</keyword>
<evidence type="ECO:0000313" key="1">
    <source>
        <dbReference type="EMBL" id="ABG60698.1"/>
    </source>
</evidence>
<dbReference type="KEGG" id="chu:CHU_3464"/>
<reference evidence="1 2" key="1">
    <citation type="journal article" date="2007" name="Appl. Environ. Microbiol.">
        <title>Genome sequence of the cellulolytic gliding bacterium Cytophaga hutchinsonii.</title>
        <authorList>
            <person name="Xie G."/>
            <person name="Bruce D.C."/>
            <person name="Challacombe J.F."/>
            <person name="Chertkov O."/>
            <person name="Detter J.C."/>
            <person name="Gilna P."/>
            <person name="Han C.S."/>
            <person name="Lucas S."/>
            <person name="Misra M."/>
            <person name="Myers G.L."/>
            <person name="Richardson P."/>
            <person name="Tapia R."/>
            <person name="Thayer N."/>
            <person name="Thompson L.S."/>
            <person name="Brettin T.S."/>
            <person name="Henrissat B."/>
            <person name="Wilson D.B."/>
            <person name="McBride M.J."/>
        </authorList>
    </citation>
    <scope>NUCLEOTIDE SEQUENCE [LARGE SCALE GENOMIC DNA]</scope>
    <source>
        <strain evidence="2">ATCC 33406 / DSM 1761 / CIP 103989 / NBRC 15051 / NCIMB 9469 / D465</strain>
    </source>
</reference>
<gene>
    <name evidence="1" type="ordered locus">CHU_3464</name>
</gene>
<dbReference type="OrthoDB" id="767976at2"/>
<evidence type="ECO:0008006" key="3">
    <source>
        <dbReference type="Google" id="ProtNLM"/>
    </source>
</evidence>
<dbReference type="EMBL" id="CP000383">
    <property type="protein sequence ID" value="ABG60698.1"/>
    <property type="molecule type" value="Genomic_DNA"/>
</dbReference>
<protein>
    <recommendedName>
        <fullName evidence="3">DUF304 domain-containing protein</fullName>
    </recommendedName>
</protein>
<organism evidence="1 2">
    <name type="scientific">Cytophaga hutchinsonii (strain ATCC 33406 / DSM 1761 / CIP 103989 / NBRC 15051 / NCIMB 9469 / D465)</name>
    <dbReference type="NCBI Taxonomy" id="269798"/>
    <lineage>
        <taxon>Bacteria</taxon>
        <taxon>Pseudomonadati</taxon>
        <taxon>Bacteroidota</taxon>
        <taxon>Cytophagia</taxon>
        <taxon>Cytophagales</taxon>
        <taxon>Cytophagaceae</taxon>
        <taxon>Cytophaga</taxon>
    </lineage>
</organism>
<dbReference type="AlphaFoldDB" id="A0A6N4SWL2"/>
<accession>A0A6N4SWL2</accession>
<name>A0A6N4SWL2_CYTH3</name>
<sequence>MKYVSSRLSSGNNVFPTEIHIEPSGISIKEPGVFKSKSTFISFVDIVSVSIDNPLIGYSTLTFFTNSTAVSVTGFTKKQSEEINALIKAKK</sequence>